<dbReference type="Pfam" id="PF04461">
    <property type="entry name" value="YajQ"/>
    <property type="match status" value="1"/>
</dbReference>
<proteinExistence type="inferred from homology"/>
<organism evidence="4 5">
    <name type="scientific">Saccharospirillum mangrovi</name>
    <dbReference type="NCBI Taxonomy" id="2161747"/>
    <lineage>
        <taxon>Bacteria</taxon>
        <taxon>Pseudomonadati</taxon>
        <taxon>Pseudomonadota</taxon>
        <taxon>Gammaproteobacteria</taxon>
        <taxon>Oceanospirillales</taxon>
        <taxon>Saccharospirillaceae</taxon>
        <taxon>Saccharospirillum</taxon>
    </lineage>
</organism>
<keyword evidence="1 3" id="KW-0547">Nucleotide-binding</keyword>
<reference evidence="5" key="1">
    <citation type="journal article" date="2019" name="Int. J. Syst. Evol. Microbiol.">
        <title>The Global Catalogue of Microorganisms (GCM) 10K type strain sequencing project: providing services to taxonomists for standard genome sequencing and annotation.</title>
        <authorList>
            <consortium name="The Broad Institute Genomics Platform"/>
            <consortium name="The Broad Institute Genome Sequencing Center for Infectious Disease"/>
            <person name="Wu L."/>
            <person name="Ma J."/>
        </authorList>
    </citation>
    <scope>NUCLEOTIDE SEQUENCE [LARGE SCALE GENOMIC DNA]</scope>
    <source>
        <strain evidence="5">IBRC 10765</strain>
    </source>
</reference>
<dbReference type="NCBIfam" id="NF003819">
    <property type="entry name" value="PRK05412.1"/>
    <property type="match status" value="1"/>
</dbReference>
<name>A0ABV7ZY62_9GAMM</name>
<dbReference type="SUPFAM" id="SSF89963">
    <property type="entry name" value="YajQ-like"/>
    <property type="match status" value="2"/>
</dbReference>
<dbReference type="PANTHER" id="PTHR30476:SF0">
    <property type="entry name" value="UPF0234 PROTEIN YAJQ"/>
    <property type="match status" value="1"/>
</dbReference>
<comment type="caution">
    <text evidence="4">The sequence shown here is derived from an EMBL/GenBank/DDBJ whole genome shotgun (WGS) entry which is preliminary data.</text>
</comment>
<keyword evidence="5" id="KW-1185">Reference proteome</keyword>
<dbReference type="InterPro" id="IPR035570">
    <property type="entry name" value="UPF0234_N"/>
</dbReference>
<evidence type="ECO:0000313" key="5">
    <source>
        <dbReference type="Proteomes" id="UP001595617"/>
    </source>
</evidence>
<evidence type="ECO:0000256" key="1">
    <source>
        <dbReference type="ARBA" id="ARBA00022741"/>
    </source>
</evidence>
<comment type="similarity">
    <text evidence="2 3">Belongs to the YajQ family.</text>
</comment>
<dbReference type="CDD" id="cd11740">
    <property type="entry name" value="YajQ_like"/>
    <property type="match status" value="1"/>
</dbReference>
<evidence type="ECO:0000256" key="3">
    <source>
        <dbReference type="HAMAP-Rule" id="MF_00632"/>
    </source>
</evidence>
<dbReference type="InterPro" id="IPR007551">
    <property type="entry name" value="YajQ/Smlt4090-like"/>
</dbReference>
<dbReference type="EMBL" id="JBHRYR010000003">
    <property type="protein sequence ID" value="MFC3852949.1"/>
    <property type="molecule type" value="Genomic_DNA"/>
</dbReference>
<evidence type="ECO:0000313" key="4">
    <source>
        <dbReference type="EMBL" id="MFC3852949.1"/>
    </source>
</evidence>
<dbReference type="Proteomes" id="UP001595617">
    <property type="component" value="Unassembled WGS sequence"/>
</dbReference>
<comment type="function">
    <text evidence="3">Nucleotide-binding protein.</text>
</comment>
<protein>
    <recommendedName>
        <fullName evidence="3">Nucleotide-binding protein ACFOOG_08910</fullName>
    </recommendedName>
</protein>
<evidence type="ECO:0000256" key="2">
    <source>
        <dbReference type="ARBA" id="ARBA00093450"/>
    </source>
</evidence>
<dbReference type="Gene3D" id="3.30.70.860">
    <property type="match status" value="1"/>
</dbReference>
<dbReference type="PANTHER" id="PTHR30476">
    <property type="entry name" value="UPF0234 PROTEIN YAJQ"/>
    <property type="match status" value="1"/>
</dbReference>
<sequence>MPTFDIVSEVNEVELRNAVENAQRELANRFDFRGVESSIELKELTVTLKTMSDFQVRQMEDVFRNACVKRGVDTSGVDIDEEPVHSGKTFSLNLTFKQGIDQPTAKQIVKYIKDSKMKVQASIQGDKVRVTGKKRDDLQEAIALLRKAEEISLPLQFENFRD</sequence>
<dbReference type="RefSeq" id="WP_380695638.1">
    <property type="nucleotide sequence ID" value="NZ_JBHRYR010000003.1"/>
</dbReference>
<dbReference type="Gene3D" id="3.30.70.990">
    <property type="entry name" value="YajQ-like, domain 2"/>
    <property type="match status" value="1"/>
</dbReference>
<dbReference type="InterPro" id="IPR036183">
    <property type="entry name" value="YajQ-like_sf"/>
</dbReference>
<accession>A0ABV7ZY62</accession>
<dbReference type="InterPro" id="IPR035571">
    <property type="entry name" value="UPF0234-like_C"/>
</dbReference>
<dbReference type="HAMAP" id="MF_00632">
    <property type="entry name" value="UPF0234"/>
    <property type="match status" value="1"/>
</dbReference>
<gene>
    <name evidence="4" type="ORF">ACFOOG_08910</name>
</gene>